<accession>A0A401ZX27</accession>
<keyword evidence="1" id="KW-1133">Transmembrane helix</keyword>
<evidence type="ECO:0000256" key="1">
    <source>
        <dbReference type="SAM" id="Phobius"/>
    </source>
</evidence>
<dbReference type="AlphaFoldDB" id="A0A401ZX27"/>
<keyword evidence="1" id="KW-0472">Membrane</keyword>
<dbReference type="OrthoDB" id="146759at2"/>
<dbReference type="EMBL" id="BIFR01000001">
    <property type="protein sequence ID" value="GCE11304.1"/>
    <property type="molecule type" value="Genomic_DNA"/>
</dbReference>
<protein>
    <submittedName>
        <fullName evidence="2">Uncharacterized protein</fullName>
    </submittedName>
</protein>
<evidence type="ECO:0000313" key="3">
    <source>
        <dbReference type="Proteomes" id="UP000287352"/>
    </source>
</evidence>
<dbReference type="RefSeq" id="WP_126579030.1">
    <property type="nucleotide sequence ID" value="NZ_BIFR01000001.1"/>
</dbReference>
<dbReference type="Proteomes" id="UP000287352">
    <property type="component" value="Unassembled WGS sequence"/>
</dbReference>
<evidence type="ECO:0000313" key="2">
    <source>
        <dbReference type="EMBL" id="GCE11304.1"/>
    </source>
</evidence>
<sequence>MYSNNYHDEDDFSVEIVDLEPESQKVPAFLPVSLQQKREHNQSSSPWHQRRWQAMISGGTALLILLFLFWVSPLPSLLSPYFIHPTPPTITPASDNQFYFTNLSRGTLLIDGTATQTSKDHPLTLPSGRHTLVWHASPLIDKPCILVVPLNPQQTTCEISPTPILNTATGIMAWSITVPDSFPPLTQLPPSQRATLIQSVQAELDTHTLSTTIQSGEPYATTSLTNPIAIAQEPLQARMHLVLDTEVNTQLRCIGLLQVNGGECQTGTQDCHQFCDTTNFQLTYTNMGLDAGNAMVVVRAVWDYLDQEGNPIALNQPDSVLSTTHNAKVSEGYESLVLMQIAWNGAHWQSKAILNAMYGTSDLVPLQPAYATSWEEQRLLSLTPQVSETTMLHPALAAHSGVGSTAQFWSGQNLADGVLISQQNLTKTGQGTGPLLLYHRFGILYAVNPFAHQTYPSLPLITNQDTQGLLQHLNISASPAH</sequence>
<keyword evidence="3" id="KW-1185">Reference proteome</keyword>
<comment type="caution">
    <text evidence="2">The sequence shown here is derived from an EMBL/GenBank/DDBJ whole genome shotgun (WGS) entry which is preliminary data.</text>
</comment>
<organism evidence="2 3">
    <name type="scientific">Tengunoibacter tsumagoiensis</name>
    <dbReference type="NCBI Taxonomy" id="2014871"/>
    <lineage>
        <taxon>Bacteria</taxon>
        <taxon>Bacillati</taxon>
        <taxon>Chloroflexota</taxon>
        <taxon>Ktedonobacteria</taxon>
        <taxon>Ktedonobacterales</taxon>
        <taxon>Dictyobacteraceae</taxon>
        <taxon>Tengunoibacter</taxon>
    </lineage>
</organism>
<proteinExistence type="predicted"/>
<feature type="transmembrane region" description="Helical" evidence="1">
    <location>
        <begin position="52"/>
        <end position="71"/>
    </location>
</feature>
<reference evidence="3" key="1">
    <citation type="submission" date="2018-12" db="EMBL/GenBank/DDBJ databases">
        <title>Tengunoibacter tsumagoiensis gen. nov., sp. nov., Dictyobacter kobayashii sp. nov., D. alpinus sp. nov., and D. joshuensis sp. nov. and description of Dictyobacteraceae fam. nov. within the order Ktedonobacterales isolated from Tengu-no-mugimeshi.</title>
        <authorList>
            <person name="Wang C.M."/>
            <person name="Zheng Y."/>
            <person name="Sakai Y."/>
            <person name="Toyoda A."/>
            <person name="Minakuchi Y."/>
            <person name="Abe K."/>
            <person name="Yokota A."/>
            <person name="Yabe S."/>
        </authorList>
    </citation>
    <scope>NUCLEOTIDE SEQUENCE [LARGE SCALE GENOMIC DNA]</scope>
    <source>
        <strain evidence="3">Uno3</strain>
    </source>
</reference>
<keyword evidence="1" id="KW-0812">Transmembrane</keyword>
<gene>
    <name evidence="2" type="ORF">KTT_11630</name>
</gene>
<name>A0A401ZX27_9CHLR</name>